<evidence type="ECO:0000256" key="2">
    <source>
        <dbReference type="SAM" id="MobiDB-lite"/>
    </source>
</evidence>
<feature type="coiled-coil region" evidence="1">
    <location>
        <begin position="5"/>
        <end position="82"/>
    </location>
</feature>
<evidence type="ECO:0000313" key="3">
    <source>
        <dbReference type="EMBL" id="MEQ2159957.1"/>
    </source>
</evidence>
<feature type="non-terminal residue" evidence="3">
    <location>
        <position position="1"/>
    </location>
</feature>
<dbReference type="PANTHER" id="PTHR18978">
    <property type="entry name" value="GRIP-1 ASSOCIATED PROTEIN 1"/>
    <property type="match status" value="1"/>
</dbReference>
<evidence type="ECO:0000256" key="1">
    <source>
        <dbReference type="SAM" id="Coils"/>
    </source>
</evidence>
<dbReference type="EMBL" id="JAHRIO010003981">
    <property type="protein sequence ID" value="MEQ2159957.1"/>
    <property type="molecule type" value="Genomic_DNA"/>
</dbReference>
<reference evidence="3 4" key="1">
    <citation type="submission" date="2021-06" db="EMBL/GenBank/DDBJ databases">
        <authorList>
            <person name="Palmer J.M."/>
        </authorList>
    </citation>
    <scope>NUCLEOTIDE SEQUENCE [LARGE SCALE GENOMIC DNA]</scope>
    <source>
        <strain evidence="3 4">GA_2019</strain>
        <tissue evidence="3">Muscle</tissue>
    </source>
</reference>
<gene>
    <name evidence="3" type="ORF">GOODEAATRI_028540</name>
</gene>
<dbReference type="Proteomes" id="UP001476798">
    <property type="component" value="Unassembled WGS sequence"/>
</dbReference>
<keyword evidence="4" id="KW-1185">Reference proteome</keyword>
<name>A0ABV0MPH4_9TELE</name>
<organism evidence="3 4">
    <name type="scientific">Goodea atripinnis</name>
    <dbReference type="NCBI Taxonomy" id="208336"/>
    <lineage>
        <taxon>Eukaryota</taxon>
        <taxon>Metazoa</taxon>
        <taxon>Chordata</taxon>
        <taxon>Craniata</taxon>
        <taxon>Vertebrata</taxon>
        <taxon>Euteleostomi</taxon>
        <taxon>Actinopterygii</taxon>
        <taxon>Neopterygii</taxon>
        <taxon>Teleostei</taxon>
        <taxon>Neoteleostei</taxon>
        <taxon>Acanthomorphata</taxon>
        <taxon>Ovalentaria</taxon>
        <taxon>Atherinomorphae</taxon>
        <taxon>Cyprinodontiformes</taxon>
        <taxon>Goodeidae</taxon>
        <taxon>Goodea</taxon>
    </lineage>
</organism>
<dbReference type="PANTHER" id="PTHR18978:SF1">
    <property type="entry name" value="GRIP1-ASSOCIATED PROTEIN 1"/>
    <property type="match status" value="1"/>
</dbReference>
<proteinExistence type="predicted"/>
<feature type="region of interest" description="Disordered" evidence="2">
    <location>
        <begin position="98"/>
        <end position="122"/>
    </location>
</feature>
<accession>A0ABV0MPH4</accession>
<comment type="caution">
    <text evidence="3">The sequence shown here is derived from an EMBL/GenBank/DDBJ whole genome shotgun (WGS) entry which is preliminary data.</text>
</comment>
<dbReference type="InterPro" id="IPR026204">
    <property type="entry name" value="GRIPAP1"/>
</dbReference>
<feature type="compositionally biased region" description="Polar residues" evidence="2">
    <location>
        <begin position="110"/>
        <end position="122"/>
    </location>
</feature>
<protein>
    <submittedName>
        <fullName evidence="3">Uncharacterized protein</fullName>
    </submittedName>
</protein>
<evidence type="ECO:0000313" key="4">
    <source>
        <dbReference type="Proteomes" id="UP001476798"/>
    </source>
</evidence>
<sequence length="122" mass="14045">LSDKLKKKQESFQRLQTEKEALYNDSRTKIDEINQRKEEELKAVNIRLQKLQSDLTAANQAAAELREQLQSKDKEHELARHTLKDQVTTAAAWEHKVHPTEGHSVRDQWATGNTCQSGLRAK</sequence>
<keyword evidence="1" id="KW-0175">Coiled coil</keyword>